<evidence type="ECO:0000313" key="4">
    <source>
        <dbReference type="Proteomes" id="UP001500767"/>
    </source>
</evidence>
<dbReference type="InterPro" id="IPR000305">
    <property type="entry name" value="GIY-YIG_endonuc"/>
</dbReference>
<feature type="domain" description="GIY-YIG" evidence="2">
    <location>
        <begin position="1"/>
        <end position="75"/>
    </location>
</feature>
<organism evidence="3 4">
    <name type="scientific">Microlunatus spumicola</name>
    <dbReference type="NCBI Taxonomy" id="81499"/>
    <lineage>
        <taxon>Bacteria</taxon>
        <taxon>Bacillati</taxon>
        <taxon>Actinomycetota</taxon>
        <taxon>Actinomycetes</taxon>
        <taxon>Propionibacteriales</taxon>
        <taxon>Propionibacteriaceae</taxon>
        <taxon>Microlunatus</taxon>
    </lineage>
</organism>
<dbReference type="SUPFAM" id="SSF82771">
    <property type="entry name" value="GIY-YIG endonuclease"/>
    <property type="match status" value="1"/>
</dbReference>
<comment type="caution">
    <text evidence="3">The sequence shown here is derived from an EMBL/GenBank/DDBJ whole genome shotgun (WGS) entry which is preliminary data.</text>
</comment>
<reference evidence="4" key="1">
    <citation type="journal article" date="2019" name="Int. J. Syst. Evol. Microbiol.">
        <title>The Global Catalogue of Microorganisms (GCM) 10K type strain sequencing project: providing services to taxonomists for standard genome sequencing and annotation.</title>
        <authorList>
            <consortium name="The Broad Institute Genomics Platform"/>
            <consortium name="The Broad Institute Genome Sequencing Center for Infectious Disease"/>
            <person name="Wu L."/>
            <person name="Ma J."/>
        </authorList>
    </citation>
    <scope>NUCLEOTIDE SEQUENCE [LARGE SCALE GENOMIC DNA]</scope>
    <source>
        <strain evidence="4">JCM 16540</strain>
    </source>
</reference>
<gene>
    <name evidence="3" type="ORF">GCM10022197_20360</name>
</gene>
<proteinExistence type="inferred from homology"/>
<dbReference type="SMART" id="SM00465">
    <property type="entry name" value="GIYc"/>
    <property type="match status" value="1"/>
</dbReference>
<dbReference type="EMBL" id="BAAAYR010000002">
    <property type="protein sequence ID" value="GAA3564620.1"/>
    <property type="molecule type" value="Genomic_DNA"/>
</dbReference>
<protein>
    <recommendedName>
        <fullName evidence="2">GIY-YIG domain-containing protein</fullName>
    </recommendedName>
</protein>
<dbReference type="InterPro" id="IPR050190">
    <property type="entry name" value="UPF0213_domain"/>
</dbReference>
<dbReference type="CDD" id="cd10456">
    <property type="entry name" value="GIY-YIG_UPF0213"/>
    <property type="match status" value="1"/>
</dbReference>
<dbReference type="PANTHER" id="PTHR34477">
    <property type="entry name" value="UPF0213 PROTEIN YHBQ"/>
    <property type="match status" value="1"/>
</dbReference>
<dbReference type="Pfam" id="PF01541">
    <property type="entry name" value="GIY-YIG"/>
    <property type="match status" value="1"/>
</dbReference>
<dbReference type="PROSITE" id="PS50164">
    <property type="entry name" value="GIY_YIG"/>
    <property type="match status" value="1"/>
</dbReference>
<dbReference type="InterPro" id="IPR035901">
    <property type="entry name" value="GIY-YIG_endonuc_sf"/>
</dbReference>
<keyword evidence="4" id="KW-1185">Reference proteome</keyword>
<accession>A0ABP6XDM2</accession>
<name>A0ABP6XDM2_9ACTN</name>
<dbReference type="PANTHER" id="PTHR34477:SF1">
    <property type="entry name" value="UPF0213 PROTEIN YHBQ"/>
    <property type="match status" value="1"/>
</dbReference>
<evidence type="ECO:0000259" key="2">
    <source>
        <dbReference type="PROSITE" id="PS50164"/>
    </source>
</evidence>
<comment type="similarity">
    <text evidence="1">Belongs to the UPF0213 family.</text>
</comment>
<dbReference type="Gene3D" id="3.40.1440.10">
    <property type="entry name" value="GIY-YIG endonuclease"/>
    <property type="match status" value="1"/>
</dbReference>
<evidence type="ECO:0000256" key="1">
    <source>
        <dbReference type="ARBA" id="ARBA00007435"/>
    </source>
</evidence>
<dbReference type="RefSeq" id="WP_204910771.1">
    <property type="nucleotide sequence ID" value="NZ_BAAAYR010000002.1"/>
</dbReference>
<dbReference type="Proteomes" id="UP001500767">
    <property type="component" value="Unassembled WGS sequence"/>
</dbReference>
<evidence type="ECO:0000313" key="3">
    <source>
        <dbReference type="EMBL" id="GAA3564620.1"/>
    </source>
</evidence>
<sequence length="96" mass="10794">MPYVYLLRCSDDSLYVGSTRNLEQRLGEHGSGAVAGYTATRLPVELVWALETERMDDAAELERQVKGWRRAKRVALIEGRLADLPALSRSDARRSC</sequence>